<evidence type="ECO:0000313" key="2">
    <source>
        <dbReference type="EMBL" id="TRZ02834.1"/>
    </source>
</evidence>
<dbReference type="EMBL" id="SRMA01023855">
    <property type="protein sequence ID" value="TRZ02834.1"/>
    <property type="molecule type" value="Genomic_DNA"/>
</dbReference>
<dbReference type="Proteomes" id="UP000316079">
    <property type="component" value="Unassembled WGS sequence"/>
</dbReference>
<accession>A0A553RKZ0</accession>
<feature type="region of interest" description="Disordered" evidence="1">
    <location>
        <begin position="1"/>
        <end position="72"/>
    </location>
</feature>
<reference evidence="2 3" key="1">
    <citation type="journal article" date="2019" name="Sci. Data">
        <title>Hybrid genome assembly and annotation of Danionella translucida.</title>
        <authorList>
            <person name="Kadobianskyi M."/>
            <person name="Schulze L."/>
            <person name="Schuelke M."/>
            <person name="Judkewitz B."/>
        </authorList>
    </citation>
    <scope>NUCLEOTIDE SEQUENCE [LARGE SCALE GENOMIC DNA]</scope>
    <source>
        <strain evidence="2 3">Bolton</strain>
    </source>
</reference>
<comment type="caution">
    <text evidence="2">The sequence shown here is derived from an EMBL/GenBank/DDBJ whole genome shotgun (WGS) entry which is preliminary data.</text>
</comment>
<sequence length="72" mass="7518">MGGQGKGSSMNRGRKDLGEREWGDMGKTTSLGTEHGSTKPEKKVQGSGHQDLQKGAINLSPAVAPTARPAFP</sequence>
<feature type="compositionally biased region" description="Basic and acidic residues" evidence="1">
    <location>
        <begin position="13"/>
        <end position="24"/>
    </location>
</feature>
<dbReference type="AlphaFoldDB" id="A0A553RKZ0"/>
<evidence type="ECO:0000256" key="1">
    <source>
        <dbReference type="SAM" id="MobiDB-lite"/>
    </source>
</evidence>
<organism evidence="2 3">
    <name type="scientific">Danionella cerebrum</name>
    <dbReference type="NCBI Taxonomy" id="2873325"/>
    <lineage>
        <taxon>Eukaryota</taxon>
        <taxon>Metazoa</taxon>
        <taxon>Chordata</taxon>
        <taxon>Craniata</taxon>
        <taxon>Vertebrata</taxon>
        <taxon>Euteleostomi</taxon>
        <taxon>Actinopterygii</taxon>
        <taxon>Neopterygii</taxon>
        <taxon>Teleostei</taxon>
        <taxon>Ostariophysi</taxon>
        <taxon>Cypriniformes</taxon>
        <taxon>Danionidae</taxon>
        <taxon>Danioninae</taxon>
        <taxon>Danionella</taxon>
    </lineage>
</organism>
<name>A0A553RKZ0_9TELE</name>
<gene>
    <name evidence="2" type="ORF">DNTS_026706</name>
</gene>
<keyword evidence="3" id="KW-1185">Reference proteome</keyword>
<evidence type="ECO:0000313" key="3">
    <source>
        <dbReference type="Proteomes" id="UP000316079"/>
    </source>
</evidence>
<proteinExistence type="predicted"/>
<protein>
    <submittedName>
        <fullName evidence="2">Uncharacterized protein</fullName>
    </submittedName>
</protein>